<organism evidence="16 17">
    <name type="scientific">Sedimenticola thiotaurini</name>
    <dbReference type="NCBI Taxonomy" id="1543721"/>
    <lineage>
        <taxon>Bacteria</taxon>
        <taxon>Pseudomonadati</taxon>
        <taxon>Pseudomonadota</taxon>
        <taxon>Gammaproteobacteria</taxon>
        <taxon>Chromatiales</taxon>
        <taxon>Sedimenticolaceae</taxon>
        <taxon>Sedimenticola</taxon>
    </lineage>
</organism>
<keyword evidence="6 11" id="KW-1278">Translocase</keyword>
<dbReference type="InterPro" id="IPR027417">
    <property type="entry name" value="P-loop_NTPase"/>
</dbReference>
<protein>
    <recommendedName>
        <fullName evidence="11">V-type ATP synthase alpha chain</fullName>
        <ecNumber evidence="11">7.1.2.2</ecNumber>
    </recommendedName>
    <alternativeName>
        <fullName evidence="11">V-ATPase subunit A</fullName>
    </alternativeName>
</protein>
<keyword evidence="5 11" id="KW-0067">ATP-binding</keyword>
<dbReference type="GO" id="GO:0046961">
    <property type="term" value="F:proton-transporting ATPase activity, rotational mechanism"/>
    <property type="evidence" value="ECO:0007669"/>
    <property type="project" value="InterPro"/>
</dbReference>
<reference evidence="16 17" key="1">
    <citation type="submission" date="2019-07" db="EMBL/GenBank/DDBJ databases">
        <title>The pathways for chlorine oxyanion respiration interact through the shared metabolite chlorate.</title>
        <authorList>
            <person name="Barnum T.P."/>
            <person name="Cheng Y."/>
            <person name="Hill K.A."/>
            <person name="Lucas L.N."/>
            <person name="Carlson H.K."/>
            <person name="Coates J.D."/>
        </authorList>
    </citation>
    <scope>NUCLEOTIDE SEQUENCE [LARGE SCALE GENOMIC DNA]</scope>
    <source>
        <strain evidence="16">BK-3</strain>
    </source>
</reference>
<feature type="domain" description="ATPsynthase alpha/beta subunit barrel-sandwich" evidence="14">
    <location>
        <begin position="112"/>
        <end position="200"/>
    </location>
</feature>
<evidence type="ECO:0000259" key="12">
    <source>
        <dbReference type="Pfam" id="PF00006"/>
    </source>
</evidence>
<dbReference type="STRING" id="1543721.AAY24_06605"/>
<keyword evidence="8 11" id="KW-0066">ATP synthesis</keyword>
<evidence type="ECO:0000259" key="13">
    <source>
        <dbReference type="Pfam" id="PF02874"/>
    </source>
</evidence>
<dbReference type="PANTHER" id="PTHR43607">
    <property type="entry name" value="V-TYPE PROTON ATPASE CATALYTIC SUBUNIT A"/>
    <property type="match status" value="1"/>
</dbReference>
<comment type="function">
    <text evidence="10 11">Produces ATP from ADP in the presence of a proton gradient across the membrane. The V-type alpha chain is a catalytic subunit.</text>
</comment>
<name>A0A558CMQ8_9GAMM</name>
<dbReference type="GO" id="GO:0042777">
    <property type="term" value="P:proton motive force-driven plasma membrane ATP synthesis"/>
    <property type="evidence" value="ECO:0007669"/>
    <property type="project" value="UniProtKB-UniRule"/>
</dbReference>
<evidence type="ECO:0000256" key="4">
    <source>
        <dbReference type="ARBA" id="ARBA00022781"/>
    </source>
</evidence>
<comment type="caution">
    <text evidence="16">The sequence shown here is derived from an EMBL/GenBank/DDBJ whole genome shotgun (WGS) entry which is preliminary data.</text>
</comment>
<dbReference type="InterPro" id="IPR023366">
    <property type="entry name" value="ATP_synth_asu-like_sf"/>
</dbReference>
<dbReference type="CDD" id="cd01134">
    <property type="entry name" value="V_A-ATPase_A"/>
    <property type="match status" value="1"/>
</dbReference>
<accession>A0A558CMQ8</accession>
<dbReference type="InterPro" id="IPR031686">
    <property type="entry name" value="ATP-synth_a_Xtn"/>
</dbReference>
<dbReference type="Gene3D" id="3.40.50.300">
    <property type="entry name" value="P-loop containing nucleotide triphosphate hydrolases"/>
    <property type="match status" value="1"/>
</dbReference>
<dbReference type="InterPro" id="IPR036121">
    <property type="entry name" value="ATPase_F1/V1/A1_a/bsu_N_sf"/>
</dbReference>
<dbReference type="InterPro" id="IPR004100">
    <property type="entry name" value="ATPase_F1/V1/A1_a/bsu_N"/>
</dbReference>
<dbReference type="InterPro" id="IPR022878">
    <property type="entry name" value="V-ATPase_asu"/>
</dbReference>
<dbReference type="PANTHER" id="PTHR43607:SF1">
    <property type="entry name" value="H(+)-TRANSPORTING TWO-SECTOR ATPASE"/>
    <property type="match status" value="1"/>
</dbReference>
<dbReference type="SUPFAM" id="SSF47917">
    <property type="entry name" value="C-terminal domain of alpha and beta subunits of F1 ATP synthase"/>
    <property type="match status" value="1"/>
</dbReference>
<proteinExistence type="inferred from homology"/>
<keyword evidence="3 11" id="KW-0547">Nucleotide-binding</keyword>
<dbReference type="GO" id="GO:0045259">
    <property type="term" value="C:proton-transporting ATP synthase complex"/>
    <property type="evidence" value="ECO:0007669"/>
    <property type="project" value="UniProtKB-ARBA"/>
</dbReference>
<dbReference type="NCBIfam" id="NF003220">
    <property type="entry name" value="PRK04192.1"/>
    <property type="match status" value="1"/>
</dbReference>
<dbReference type="PROSITE" id="PS00152">
    <property type="entry name" value="ATPASE_ALPHA_BETA"/>
    <property type="match status" value="1"/>
</dbReference>
<dbReference type="Pfam" id="PF00006">
    <property type="entry name" value="ATP-synt_ab"/>
    <property type="match status" value="1"/>
</dbReference>
<evidence type="ECO:0000256" key="10">
    <source>
        <dbReference type="ARBA" id="ARBA00054855"/>
    </source>
</evidence>
<comment type="catalytic activity">
    <reaction evidence="11">
        <text>ATP + H2O + 4 H(+)(in) = ADP + phosphate + 5 H(+)(out)</text>
        <dbReference type="Rhea" id="RHEA:57720"/>
        <dbReference type="ChEBI" id="CHEBI:15377"/>
        <dbReference type="ChEBI" id="CHEBI:15378"/>
        <dbReference type="ChEBI" id="CHEBI:30616"/>
        <dbReference type="ChEBI" id="CHEBI:43474"/>
        <dbReference type="ChEBI" id="CHEBI:456216"/>
        <dbReference type="EC" id="7.1.2.2"/>
    </reaction>
</comment>
<evidence type="ECO:0000256" key="1">
    <source>
        <dbReference type="ARBA" id="ARBA00022448"/>
    </source>
</evidence>
<dbReference type="HAMAP" id="MF_00309">
    <property type="entry name" value="ATP_synth_A_arch"/>
    <property type="match status" value="1"/>
</dbReference>
<keyword evidence="2" id="KW-0472">Membrane</keyword>
<evidence type="ECO:0000256" key="11">
    <source>
        <dbReference type="HAMAP-Rule" id="MF_00309"/>
    </source>
</evidence>
<dbReference type="SUPFAM" id="SSF52540">
    <property type="entry name" value="P-loop containing nucleoside triphosphate hydrolases"/>
    <property type="match status" value="1"/>
</dbReference>
<evidence type="ECO:0000256" key="5">
    <source>
        <dbReference type="ARBA" id="ARBA00022840"/>
    </source>
</evidence>
<dbReference type="EC" id="7.1.2.2" evidence="11"/>
<dbReference type="CDD" id="cd18111">
    <property type="entry name" value="ATP-synt_V_A-type_alpha_C"/>
    <property type="match status" value="1"/>
</dbReference>
<evidence type="ECO:0000313" key="16">
    <source>
        <dbReference type="EMBL" id="TVT50061.1"/>
    </source>
</evidence>
<evidence type="ECO:0000259" key="15">
    <source>
        <dbReference type="Pfam" id="PF22919"/>
    </source>
</evidence>
<dbReference type="InterPro" id="IPR000194">
    <property type="entry name" value="ATPase_F1/V1/A1_a/bsu_nucl-bd"/>
</dbReference>
<dbReference type="GO" id="GO:0005524">
    <property type="term" value="F:ATP binding"/>
    <property type="evidence" value="ECO:0007669"/>
    <property type="project" value="UniProtKB-UniRule"/>
</dbReference>
<evidence type="ECO:0000256" key="7">
    <source>
        <dbReference type="ARBA" id="ARBA00023065"/>
    </source>
</evidence>
<evidence type="ECO:0000313" key="17">
    <source>
        <dbReference type="Proteomes" id="UP000317355"/>
    </source>
</evidence>
<feature type="binding site" evidence="11">
    <location>
        <begin position="238"/>
        <end position="245"/>
    </location>
    <ligand>
        <name>ATP</name>
        <dbReference type="ChEBI" id="CHEBI:30616"/>
    </ligand>
</feature>
<dbReference type="SUPFAM" id="SSF50615">
    <property type="entry name" value="N-terminal domain of alpha and beta subunits of F1 ATP synthase"/>
    <property type="match status" value="1"/>
</dbReference>
<feature type="domain" description="ATPase F1/V1/A1 complex alpha/beta subunit N-terminal" evidence="13">
    <location>
        <begin position="10"/>
        <end position="71"/>
    </location>
</feature>
<evidence type="ECO:0000256" key="2">
    <source>
        <dbReference type="ARBA" id="ARBA00022475"/>
    </source>
</evidence>
<evidence type="ECO:0000256" key="3">
    <source>
        <dbReference type="ARBA" id="ARBA00022741"/>
    </source>
</evidence>
<dbReference type="Gene3D" id="2.40.30.20">
    <property type="match status" value="1"/>
</dbReference>
<sequence length="599" mass="66404">MNSKDKQGRIHEINGPILTIQLPSIRNGEQVKIGNMGLIGEVIALKGETALVQSYESTEGVRPGEPVIGLGQPLSVELGPGLLGSIFDGVQRPLDKILLESGDHIGRGIHLPSLDREREWHFIPEPGVEIGATLSPGQLIGRVQESAIIEHRIMVPPNLSGVLKELAPEGDYRLDDPIGRLQRAEGKQSKLMLYQNWPVRTPRPYLRRDHGLSPLITGQRILDTFFPLLKGGKSAVPGPFGAGKTVVQQQIARWSNADIVIYVGCGERGNELVDVLETFPQLQDPYSGHKLMERTLLVANTSNMPVVAREASIFVGITMAEYYRDQGYDVVMLADSTSRWAEALREVSGRLGQMPVEDGYPAYLASRLAAFYERAGRVETQSGTKGSVTLIGAVSPPGGDFSEPVTAHTKEIIQTFWALSKELADARHYPAIDWVGSFSEHVSTAAEWWHKEISPDWQHRRKQALGLLARDAELSRIVNLVGPEALSSAQRWELEGAALIKEAVLQQSALDPVDTFSSPEKQFLLLDMVLMIFERGSELIELGISVQELTDLPLMAKARRAKQTFSSEQCDKIRLMMEEFKEAFSKIRLEYAKFKEHVQ</sequence>
<dbReference type="Pfam" id="PF02874">
    <property type="entry name" value="ATP-synt_ab_N"/>
    <property type="match status" value="1"/>
</dbReference>
<dbReference type="EMBL" id="VMRY01000112">
    <property type="protein sequence ID" value="TVT50061.1"/>
    <property type="molecule type" value="Genomic_DNA"/>
</dbReference>
<dbReference type="InterPro" id="IPR020003">
    <property type="entry name" value="ATPase_a/bsu_AS"/>
</dbReference>
<keyword evidence="4 11" id="KW-0375">Hydrogen ion transport</keyword>
<feature type="domain" description="ATPase F1/V1/A1 complex alpha/beta subunit nucleotide-binding" evidence="12">
    <location>
        <begin position="218"/>
        <end position="439"/>
    </location>
</feature>
<evidence type="ECO:0000256" key="6">
    <source>
        <dbReference type="ARBA" id="ARBA00022967"/>
    </source>
</evidence>
<keyword evidence="7 11" id="KW-0406">Ion transport</keyword>
<evidence type="ECO:0000256" key="8">
    <source>
        <dbReference type="ARBA" id="ARBA00023310"/>
    </source>
</evidence>
<dbReference type="InterPro" id="IPR024034">
    <property type="entry name" value="ATPase_F1/V1_b/a_C"/>
</dbReference>
<dbReference type="Pfam" id="PF16886">
    <property type="entry name" value="ATP-synt_ab_Xtn"/>
    <property type="match status" value="1"/>
</dbReference>
<dbReference type="AlphaFoldDB" id="A0A558CMQ8"/>
<dbReference type="GO" id="GO:0046933">
    <property type="term" value="F:proton-transporting ATP synthase activity, rotational mechanism"/>
    <property type="evidence" value="ECO:0007669"/>
    <property type="project" value="UniProtKB-UniRule"/>
</dbReference>
<comment type="similarity">
    <text evidence="9">Belongs to the ATPase alpha/beta chains family. T3SS ATPase subfamily.</text>
</comment>
<keyword evidence="2" id="KW-1003">Cell membrane</keyword>
<evidence type="ECO:0000256" key="9">
    <source>
        <dbReference type="ARBA" id="ARBA00024342"/>
    </source>
</evidence>
<dbReference type="Gene3D" id="1.10.1140.10">
    <property type="entry name" value="Bovine Mitochondrial F1-atpase, Atp Synthase Beta Chain, Chain D, domain 3"/>
    <property type="match status" value="1"/>
</dbReference>
<dbReference type="Pfam" id="PF22919">
    <property type="entry name" value="ATP-synt_VA_C"/>
    <property type="match status" value="1"/>
</dbReference>
<feature type="domain" description="ATP synthase A/B type C-terminal" evidence="15">
    <location>
        <begin position="447"/>
        <end position="532"/>
    </location>
</feature>
<evidence type="ECO:0000259" key="14">
    <source>
        <dbReference type="Pfam" id="PF16886"/>
    </source>
</evidence>
<keyword evidence="1 11" id="KW-0813">Transport</keyword>
<dbReference type="Gene3D" id="2.40.50.100">
    <property type="match status" value="1"/>
</dbReference>
<dbReference type="InterPro" id="IPR055190">
    <property type="entry name" value="ATP-synt_VA_C"/>
</dbReference>
<gene>
    <name evidence="11" type="primary">atpA</name>
    <name evidence="16" type="ORF">FHK82_16710</name>
</gene>
<dbReference type="Proteomes" id="UP000317355">
    <property type="component" value="Unassembled WGS sequence"/>
</dbReference>